<dbReference type="Pfam" id="PF00733">
    <property type="entry name" value="Asn_synthase"/>
    <property type="match status" value="1"/>
</dbReference>
<feature type="domain" description="Asparagine synthetase" evidence="5">
    <location>
        <begin position="161"/>
        <end position="553"/>
    </location>
</feature>
<evidence type="ECO:0000256" key="4">
    <source>
        <dbReference type="ARBA" id="ARBA00048741"/>
    </source>
</evidence>
<dbReference type="PANTHER" id="PTHR43284">
    <property type="entry name" value="ASPARAGINE SYNTHETASE (GLUTAMINE-HYDROLYZING)"/>
    <property type="match status" value="1"/>
</dbReference>
<protein>
    <recommendedName>
        <fullName evidence="2">asparagine synthase (glutamine-hydrolyzing)</fullName>
        <ecNumber evidence="2">6.3.5.4</ecNumber>
    </recommendedName>
</protein>
<evidence type="ECO:0000256" key="1">
    <source>
        <dbReference type="ARBA" id="ARBA00005187"/>
    </source>
</evidence>
<dbReference type="EC" id="6.3.5.4" evidence="2"/>
<evidence type="ECO:0000313" key="6">
    <source>
        <dbReference type="EMBL" id="USY19982.1"/>
    </source>
</evidence>
<gene>
    <name evidence="6" type="ORF">NE857_32970</name>
</gene>
<evidence type="ECO:0000256" key="2">
    <source>
        <dbReference type="ARBA" id="ARBA00012737"/>
    </source>
</evidence>
<sequence>MIRHTVAHGRSALLLGECLATDEELREALSHGGSLCEAAGSAASLSGSYCAIVSQDGQTALATDLAGLHRLWYREGSEGIEFASTPLALVRGSTADLDPDALAARLFCSDFHTGLPGGSLHKRATEVPPDRVLLLNGASVSLAPRNPAWNRTLFREGAEALREALETGVRARVSGANTVTADLSGGMDSSTLALLAARYRDEPLPALTYTDPFAVNDDDADYAALLASRASGLAQVIVKGDAASLPFTGMDDVPLTDHPSLDTVIFARDRVRLLPASGASPHLVGDGGDAVLGAPLTYLTALTRRSGLPRLVQETRGWARLRHRPVHRIMRSVWRASRTTYAETLTALAARLEGLPSNGFRGNAPRVERNIVWAHLGPSAPWGTSRARATVAERLRHAAESVDDAHGVDAHALRMLRRHAADTRLFADIAAHSDVRVAAPFFDNQVVAACLSVPAVERASVFQAKPLLKAAFAEHLLAELYERRTKGDYGACEYHGVRRNAARLRSLVEDSRLADLGILEPHLIKAELERAISGGYAAMAAIAEVVSAEVWLRGLDRALALPAERSVVLEGER</sequence>
<reference evidence="6" key="1">
    <citation type="submission" date="2022-06" db="EMBL/GenBank/DDBJ databases">
        <authorList>
            <person name="Ping M."/>
        </authorList>
    </citation>
    <scope>NUCLEOTIDE SEQUENCE</scope>
    <source>
        <strain evidence="6">JCM11759T</strain>
    </source>
</reference>
<proteinExistence type="predicted"/>
<keyword evidence="3" id="KW-0028">Amino-acid biosynthesis</keyword>
<evidence type="ECO:0000313" key="7">
    <source>
        <dbReference type="Proteomes" id="UP001055940"/>
    </source>
</evidence>
<dbReference type="InterPro" id="IPR001962">
    <property type="entry name" value="Asn_synthase"/>
</dbReference>
<name>A0ABY5D6I0_9ACTN</name>
<dbReference type="Gene3D" id="3.40.50.620">
    <property type="entry name" value="HUPs"/>
    <property type="match status" value="2"/>
</dbReference>
<evidence type="ECO:0000259" key="5">
    <source>
        <dbReference type="Pfam" id="PF00733"/>
    </source>
</evidence>
<organism evidence="6 7">
    <name type="scientific">Nocardiopsis exhalans</name>
    <dbReference type="NCBI Taxonomy" id="163604"/>
    <lineage>
        <taxon>Bacteria</taxon>
        <taxon>Bacillati</taxon>
        <taxon>Actinomycetota</taxon>
        <taxon>Actinomycetes</taxon>
        <taxon>Streptosporangiales</taxon>
        <taxon>Nocardiopsidaceae</taxon>
        <taxon>Nocardiopsis</taxon>
    </lineage>
</organism>
<dbReference type="InterPro" id="IPR051786">
    <property type="entry name" value="ASN_synthetase/amidase"/>
</dbReference>
<dbReference type="Proteomes" id="UP001055940">
    <property type="component" value="Chromosome"/>
</dbReference>
<dbReference type="EMBL" id="CP099837">
    <property type="protein sequence ID" value="USY19982.1"/>
    <property type="molecule type" value="Genomic_DNA"/>
</dbReference>
<comment type="pathway">
    <text evidence="1">Amino-acid biosynthesis; L-asparagine biosynthesis; L-asparagine from L-aspartate (L-Gln route): step 1/1.</text>
</comment>
<dbReference type="NCBIfam" id="NF033561">
    <property type="entry name" value="macrolact_Ik_Al"/>
    <property type="match status" value="1"/>
</dbReference>
<keyword evidence="3" id="KW-0061">Asparagine biosynthesis</keyword>
<dbReference type="InterPro" id="IPR014729">
    <property type="entry name" value="Rossmann-like_a/b/a_fold"/>
</dbReference>
<comment type="catalytic activity">
    <reaction evidence="4">
        <text>L-aspartate + L-glutamine + ATP + H2O = L-asparagine + L-glutamate + AMP + diphosphate + H(+)</text>
        <dbReference type="Rhea" id="RHEA:12228"/>
        <dbReference type="ChEBI" id="CHEBI:15377"/>
        <dbReference type="ChEBI" id="CHEBI:15378"/>
        <dbReference type="ChEBI" id="CHEBI:29985"/>
        <dbReference type="ChEBI" id="CHEBI:29991"/>
        <dbReference type="ChEBI" id="CHEBI:30616"/>
        <dbReference type="ChEBI" id="CHEBI:33019"/>
        <dbReference type="ChEBI" id="CHEBI:58048"/>
        <dbReference type="ChEBI" id="CHEBI:58359"/>
        <dbReference type="ChEBI" id="CHEBI:456215"/>
        <dbReference type="EC" id="6.3.5.4"/>
    </reaction>
</comment>
<dbReference type="SUPFAM" id="SSF52402">
    <property type="entry name" value="Adenine nucleotide alpha hydrolases-like"/>
    <property type="match status" value="1"/>
</dbReference>
<keyword evidence="7" id="KW-1185">Reference proteome</keyword>
<dbReference type="PANTHER" id="PTHR43284:SF1">
    <property type="entry name" value="ASPARAGINE SYNTHETASE"/>
    <property type="match status" value="1"/>
</dbReference>
<evidence type="ECO:0000256" key="3">
    <source>
        <dbReference type="ARBA" id="ARBA00022888"/>
    </source>
</evidence>
<accession>A0ABY5D6I0</accession>